<evidence type="ECO:0000313" key="3">
    <source>
        <dbReference type="EMBL" id="GAH03517.1"/>
    </source>
</evidence>
<feature type="non-terminal residue" evidence="3">
    <location>
        <position position="292"/>
    </location>
</feature>
<dbReference type="PANTHER" id="PTHR48466">
    <property type="entry name" value="OS10G0509000 PROTEIN-RELATED"/>
    <property type="match status" value="1"/>
</dbReference>
<reference evidence="3" key="1">
    <citation type="journal article" date="2014" name="Front. Microbiol.">
        <title>High frequency of phylogenetically diverse reductive dehalogenase-homologous genes in deep subseafloor sedimentary metagenomes.</title>
        <authorList>
            <person name="Kawai M."/>
            <person name="Futagami T."/>
            <person name="Toyoda A."/>
            <person name="Takaki Y."/>
            <person name="Nishi S."/>
            <person name="Hori S."/>
            <person name="Arai W."/>
            <person name="Tsubouchi T."/>
            <person name="Morono Y."/>
            <person name="Uchiyama I."/>
            <person name="Ito T."/>
            <person name="Fujiyama A."/>
            <person name="Inagaki F."/>
            <person name="Takami H."/>
        </authorList>
    </citation>
    <scope>NUCLEOTIDE SEQUENCE</scope>
    <source>
        <strain evidence="3">Expedition CK06-06</strain>
    </source>
</reference>
<evidence type="ECO:0000259" key="2">
    <source>
        <dbReference type="PROSITE" id="PS50828"/>
    </source>
</evidence>
<feature type="non-terminal residue" evidence="3">
    <location>
        <position position="1"/>
    </location>
</feature>
<gene>
    <name evidence="3" type="ORF">S01H4_37904</name>
</gene>
<organism evidence="3">
    <name type="scientific">marine sediment metagenome</name>
    <dbReference type="NCBI Taxonomy" id="412755"/>
    <lineage>
        <taxon>unclassified sequences</taxon>
        <taxon>metagenomes</taxon>
        <taxon>ecological metagenomes</taxon>
    </lineage>
</organism>
<dbReference type="GO" id="GO:0140664">
    <property type="term" value="F:ATP-dependent DNA damage sensor activity"/>
    <property type="evidence" value="ECO:0007669"/>
    <property type="project" value="InterPro"/>
</dbReference>
<dbReference type="PANTHER" id="PTHR48466:SF2">
    <property type="entry name" value="OS10G0509000 PROTEIN"/>
    <property type="match status" value="1"/>
</dbReference>
<dbReference type="GO" id="GO:0030983">
    <property type="term" value="F:mismatched DNA binding"/>
    <property type="evidence" value="ECO:0007669"/>
    <property type="project" value="InterPro"/>
</dbReference>
<dbReference type="SUPFAM" id="SSF52540">
    <property type="entry name" value="P-loop containing nucleoside triphosphate hydrolases"/>
    <property type="match status" value="1"/>
</dbReference>
<dbReference type="AlphaFoldDB" id="X1C820"/>
<feature type="coiled-coil region" evidence="1">
    <location>
        <begin position="80"/>
        <end position="124"/>
    </location>
</feature>
<feature type="domain" description="Smr" evidence="2">
    <location>
        <begin position="270"/>
        <end position="292"/>
    </location>
</feature>
<dbReference type="InterPro" id="IPR027417">
    <property type="entry name" value="P-loop_NTPase"/>
</dbReference>
<dbReference type="PROSITE" id="PS50828">
    <property type="entry name" value="SMR"/>
    <property type="match status" value="1"/>
</dbReference>
<dbReference type="InterPro" id="IPR002625">
    <property type="entry name" value="Smr_dom"/>
</dbReference>
<accession>X1C820</accession>
<evidence type="ECO:0000256" key="1">
    <source>
        <dbReference type="SAM" id="Coils"/>
    </source>
</evidence>
<keyword evidence="1" id="KW-0175">Coiled coil</keyword>
<dbReference type="InterPro" id="IPR046893">
    <property type="entry name" value="MSSS"/>
</dbReference>
<dbReference type="Pfam" id="PF20297">
    <property type="entry name" value="MSSS"/>
    <property type="match status" value="1"/>
</dbReference>
<dbReference type="GO" id="GO:0005524">
    <property type="term" value="F:ATP binding"/>
    <property type="evidence" value="ECO:0007669"/>
    <property type="project" value="InterPro"/>
</dbReference>
<dbReference type="InterPro" id="IPR045076">
    <property type="entry name" value="MutS"/>
</dbReference>
<dbReference type="Gene3D" id="3.40.50.300">
    <property type="entry name" value="P-loop containing nucleotide triphosphate hydrolases"/>
    <property type="match status" value="1"/>
</dbReference>
<dbReference type="EMBL" id="BART01020393">
    <property type="protein sequence ID" value="GAH03517.1"/>
    <property type="molecule type" value="Genomic_DNA"/>
</dbReference>
<sequence>ALITTHFSELKALAYTKEGFYNASVEFDTESLSPTYRLIMGLPGKSNAIFIAANLGLDPEIINEAKYNYLNKKDPTGEVLEGLQNTQQRLSKDAREIEEKKNIIEELETTYNKKLERLNSEKKKIISVYRKKFDTAYYEAKGEISSILEEARRTKSEKVAKGSFSKLGGAVSEGRNIDYDETEKLKPLYEAVNWESLKIGDQVYVRSIGEEGELISLPDKNNNVQVEIGILKTKINIKEIFKAKNRKPNKNEIPRSSGFKIDIQRTNNTLDLRGKNAEEALIKVDYFLDEAS</sequence>
<protein>
    <recommendedName>
        <fullName evidence="2">Smr domain-containing protein</fullName>
    </recommendedName>
</protein>
<name>X1C820_9ZZZZ</name>
<comment type="caution">
    <text evidence="3">The sequence shown here is derived from an EMBL/GenBank/DDBJ whole genome shotgun (WGS) entry which is preliminary data.</text>
</comment>
<dbReference type="GO" id="GO:0006298">
    <property type="term" value="P:mismatch repair"/>
    <property type="evidence" value="ECO:0007669"/>
    <property type="project" value="InterPro"/>
</dbReference>
<proteinExistence type="predicted"/>